<dbReference type="CDD" id="cd06260">
    <property type="entry name" value="DUF820-like"/>
    <property type="match status" value="1"/>
</dbReference>
<evidence type="ECO:0000259" key="1">
    <source>
        <dbReference type="Pfam" id="PF05685"/>
    </source>
</evidence>
<keyword evidence="2" id="KW-0378">Hydrolase</keyword>
<dbReference type="Pfam" id="PF05685">
    <property type="entry name" value="Uma2"/>
    <property type="match status" value="1"/>
</dbReference>
<dbReference type="EMBL" id="JADQBC010000074">
    <property type="protein sequence ID" value="MBR8828513.1"/>
    <property type="molecule type" value="Genomic_DNA"/>
</dbReference>
<keyword evidence="2" id="KW-0540">Nuclease</keyword>
<protein>
    <submittedName>
        <fullName evidence="2">Uma2 family endonuclease</fullName>
    </submittedName>
</protein>
<comment type="caution">
    <text evidence="2">The sequence shown here is derived from an EMBL/GenBank/DDBJ whole genome shotgun (WGS) entry which is preliminary data.</text>
</comment>
<dbReference type="PANTHER" id="PTHR35400:SF1">
    <property type="entry name" value="SLR1083 PROTEIN"/>
    <property type="match status" value="1"/>
</dbReference>
<organism evidence="2 3">
    <name type="scientific">Gomphosphaeria aponina SAG 52.96 = DSM 107014</name>
    <dbReference type="NCBI Taxonomy" id="1521640"/>
    <lineage>
        <taxon>Bacteria</taxon>
        <taxon>Bacillati</taxon>
        <taxon>Cyanobacteriota</taxon>
        <taxon>Cyanophyceae</taxon>
        <taxon>Oscillatoriophycideae</taxon>
        <taxon>Chroococcales</taxon>
        <taxon>Gomphosphaeriaceae</taxon>
        <taxon>Gomphosphaeria</taxon>
    </lineage>
</organism>
<name>A0A941GW36_9CHRO</name>
<dbReference type="GO" id="GO:0004519">
    <property type="term" value="F:endonuclease activity"/>
    <property type="evidence" value="ECO:0007669"/>
    <property type="project" value="UniProtKB-KW"/>
</dbReference>
<reference evidence="2" key="1">
    <citation type="submission" date="2021-02" db="EMBL/GenBank/DDBJ databases">
        <title>Metagenome analyses of Stigonema ocellatum DSM 106950, Chlorogloea purpurea SAG 13.99 and Gomphosphaeria aponina DSM 107014.</title>
        <authorList>
            <person name="Marter P."/>
            <person name="Huang S."/>
        </authorList>
    </citation>
    <scope>NUCLEOTIDE SEQUENCE</scope>
    <source>
        <strain evidence="2">JP213</strain>
    </source>
</reference>
<evidence type="ECO:0000313" key="3">
    <source>
        <dbReference type="Proteomes" id="UP000767446"/>
    </source>
</evidence>
<accession>A0A941GW36</accession>
<dbReference type="InterPro" id="IPR011335">
    <property type="entry name" value="Restrct_endonuc-II-like"/>
</dbReference>
<gene>
    <name evidence="2" type="ORF">DSM107014_11545</name>
</gene>
<keyword evidence="2" id="KW-0255">Endonuclease</keyword>
<proteinExistence type="predicted"/>
<dbReference type="InterPro" id="IPR012296">
    <property type="entry name" value="Nuclease_put_TT1808"/>
</dbReference>
<dbReference type="Gene3D" id="3.90.1570.10">
    <property type="entry name" value="tt1808, chain A"/>
    <property type="match status" value="1"/>
</dbReference>
<dbReference type="PANTHER" id="PTHR35400">
    <property type="entry name" value="SLR1083 PROTEIN"/>
    <property type="match status" value="1"/>
</dbReference>
<dbReference type="SUPFAM" id="SSF52980">
    <property type="entry name" value="Restriction endonuclease-like"/>
    <property type="match status" value="1"/>
</dbReference>
<dbReference type="Proteomes" id="UP000767446">
    <property type="component" value="Unassembled WGS sequence"/>
</dbReference>
<dbReference type="InterPro" id="IPR008538">
    <property type="entry name" value="Uma2"/>
</dbReference>
<feature type="domain" description="Putative restriction endonuclease" evidence="1">
    <location>
        <begin position="22"/>
        <end position="103"/>
    </location>
</feature>
<dbReference type="AlphaFoldDB" id="A0A941GW36"/>
<evidence type="ECO:0000313" key="2">
    <source>
        <dbReference type="EMBL" id="MBR8828513.1"/>
    </source>
</evidence>
<sequence length="117" mass="13782">MIVRVFLLPSALCRSRFCYSDRHPHPQDIFWLIEVSRTTLDKDKNEKKRIYAAAGIEEYWVIDLNAKELIVWRQPSQEDYQTLFKLNQGIISPVAFPDVELEVKKMLQKSNDEPNTN</sequence>